<dbReference type="HOGENOM" id="CLU_2386544_0_0_1"/>
<dbReference type="GeneID" id="6072504"/>
<gene>
    <name evidence="1" type="ORF">LACBIDRAFT_311146</name>
</gene>
<dbReference type="Proteomes" id="UP000001194">
    <property type="component" value="Unassembled WGS sequence"/>
</dbReference>
<proteinExistence type="predicted"/>
<organism evidence="2">
    <name type="scientific">Laccaria bicolor (strain S238N-H82 / ATCC MYA-4686)</name>
    <name type="common">Bicoloured deceiver</name>
    <name type="synonym">Laccaria laccata var. bicolor</name>
    <dbReference type="NCBI Taxonomy" id="486041"/>
    <lineage>
        <taxon>Eukaryota</taxon>
        <taxon>Fungi</taxon>
        <taxon>Dikarya</taxon>
        <taxon>Basidiomycota</taxon>
        <taxon>Agaricomycotina</taxon>
        <taxon>Agaricomycetes</taxon>
        <taxon>Agaricomycetidae</taxon>
        <taxon>Agaricales</taxon>
        <taxon>Agaricineae</taxon>
        <taxon>Hydnangiaceae</taxon>
        <taxon>Laccaria</taxon>
    </lineage>
</organism>
<protein>
    <submittedName>
        <fullName evidence="1">Predicted protein</fullName>
    </submittedName>
</protein>
<keyword evidence="2" id="KW-1185">Reference proteome</keyword>
<dbReference type="AlphaFoldDB" id="B0CZC3"/>
<accession>B0CZC3</accession>
<sequence length="94" mass="10954">MRSDCIGYALENPYRFSSLRHPDWCLWIDSGREGRLAMWTVYESLFKTPSLPYSPMIDPSLPRCLWSFCNVIIMPYESRTCMSDNPSNRHCPGV</sequence>
<evidence type="ECO:0000313" key="2">
    <source>
        <dbReference type="Proteomes" id="UP000001194"/>
    </source>
</evidence>
<dbReference type="InParanoid" id="B0CZC3"/>
<reference evidence="1 2" key="1">
    <citation type="journal article" date="2008" name="Nature">
        <title>The genome of Laccaria bicolor provides insights into mycorrhizal symbiosis.</title>
        <authorList>
            <person name="Martin F."/>
            <person name="Aerts A."/>
            <person name="Ahren D."/>
            <person name="Brun A."/>
            <person name="Danchin E.G.J."/>
            <person name="Duchaussoy F."/>
            <person name="Gibon J."/>
            <person name="Kohler A."/>
            <person name="Lindquist E."/>
            <person name="Pereda V."/>
            <person name="Salamov A."/>
            <person name="Shapiro H.J."/>
            <person name="Wuyts J."/>
            <person name="Blaudez D."/>
            <person name="Buee M."/>
            <person name="Brokstein P."/>
            <person name="Canbaeck B."/>
            <person name="Cohen D."/>
            <person name="Courty P.E."/>
            <person name="Coutinho P.M."/>
            <person name="Delaruelle C."/>
            <person name="Detter J.C."/>
            <person name="Deveau A."/>
            <person name="DiFazio S."/>
            <person name="Duplessis S."/>
            <person name="Fraissinet-Tachet L."/>
            <person name="Lucic E."/>
            <person name="Frey-Klett P."/>
            <person name="Fourrey C."/>
            <person name="Feussner I."/>
            <person name="Gay G."/>
            <person name="Grimwood J."/>
            <person name="Hoegger P.J."/>
            <person name="Jain P."/>
            <person name="Kilaru S."/>
            <person name="Labbe J."/>
            <person name="Lin Y.C."/>
            <person name="Legue V."/>
            <person name="Le Tacon F."/>
            <person name="Marmeisse R."/>
            <person name="Melayah D."/>
            <person name="Montanini B."/>
            <person name="Muratet M."/>
            <person name="Nehls U."/>
            <person name="Niculita-Hirzel H."/>
            <person name="Oudot-Le Secq M.P."/>
            <person name="Peter M."/>
            <person name="Quesneville H."/>
            <person name="Rajashekar B."/>
            <person name="Reich M."/>
            <person name="Rouhier N."/>
            <person name="Schmutz J."/>
            <person name="Yin T."/>
            <person name="Chalot M."/>
            <person name="Henrissat B."/>
            <person name="Kuees U."/>
            <person name="Lucas S."/>
            <person name="Van de Peer Y."/>
            <person name="Podila G.K."/>
            <person name="Polle A."/>
            <person name="Pukkila P.J."/>
            <person name="Richardson P.M."/>
            <person name="Rouze P."/>
            <person name="Sanders I.R."/>
            <person name="Stajich J.E."/>
            <person name="Tunlid A."/>
            <person name="Tuskan G."/>
            <person name="Grigoriev I.V."/>
        </authorList>
    </citation>
    <scope>NUCLEOTIDE SEQUENCE [LARGE SCALE GENOMIC DNA]</scope>
    <source>
        <strain evidence="2">S238N-H82 / ATCC MYA-4686</strain>
    </source>
</reference>
<dbReference type="KEGG" id="lbc:LACBIDRAFT_311146"/>
<dbReference type="EMBL" id="DS547094">
    <property type="protein sequence ID" value="EDR12596.1"/>
    <property type="molecule type" value="Genomic_DNA"/>
</dbReference>
<evidence type="ECO:0000313" key="1">
    <source>
        <dbReference type="EMBL" id="EDR12596.1"/>
    </source>
</evidence>
<dbReference type="RefSeq" id="XP_001876860.1">
    <property type="nucleotide sequence ID" value="XM_001876825.1"/>
</dbReference>
<name>B0CZC3_LACBS</name>